<dbReference type="SUPFAM" id="SSF54285">
    <property type="entry name" value="MoaD/ThiS"/>
    <property type="match status" value="1"/>
</dbReference>
<dbReference type="Gene3D" id="3.10.20.30">
    <property type="match status" value="1"/>
</dbReference>
<dbReference type="OrthoDB" id="5957481at2"/>
<dbReference type="Proteomes" id="UP000029998">
    <property type="component" value="Unassembled WGS sequence"/>
</dbReference>
<dbReference type="STRING" id="1385517.N800_03250"/>
<reference evidence="1 2" key="1">
    <citation type="submission" date="2013-08" db="EMBL/GenBank/DDBJ databases">
        <title>Genome sequencing of Lysobacter.</title>
        <authorList>
            <person name="Zhang S."/>
            <person name="Wang G."/>
        </authorList>
    </citation>
    <scope>NUCLEOTIDE SEQUENCE [LARGE SCALE GENOMIC DNA]</scope>
    <source>
        <strain evidence="1 2">GH1-9</strain>
    </source>
</reference>
<dbReference type="CDD" id="cd17040">
    <property type="entry name" value="Ubl_MoaD_like"/>
    <property type="match status" value="1"/>
</dbReference>
<dbReference type="EMBL" id="AVPU01000021">
    <property type="protein sequence ID" value="KGM53776.1"/>
    <property type="molecule type" value="Genomic_DNA"/>
</dbReference>
<evidence type="ECO:0000313" key="2">
    <source>
        <dbReference type="Proteomes" id="UP000029998"/>
    </source>
</evidence>
<dbReference type="InterPro" id="IPR003749">
    <property type="entry name" value="ThiS/MoaD-like"/>
</dbReference>
<gene>
    <name evidence="1" type="ORF">N800_03250</name>
</gene>
<dbReference type="eggNOG" id="COG1977">
    <property type="taxonomic scope" value="Bacteria"/>
</dbReference>
<dbReference type="RefSeq" id="WP_036138557.1">
    <property type="nucleotide sequence ID" value="NZ_AVPU01000021.1"/>
</dbReference>
<proteinExistence type="predicted"/>
<accession>A0A0A0ES41</accession>
<dbReference type="InterPro" id="IPR016155">
    <property type="entry name" value="Mopterin_synth/thiamin_S_b"/>
</dbReference>
<keyword evidence="2" id="KW-1185">Reference proteome</keyword>
<name>A0A0A0ES41_9GAMM</name>
<sequence>MKVQVSLFGVFRSFDAGAQVVVDVPDGARVADLRQALEQYGNAHWQGFSPALLRRSAFASETTVLREADPLPADARMAVLPPVSGG</sequence>
<dbReference type="AlphaFoldDB" id="A0A0A0ES41"/>
<protein>
    <submittedName>
        <fullName evidence="1">Thiamine biosynthesis protein ThiS</fullName>
    </submittedName>
</protein>
<comment type="caution">
    <text evidence="1">The sequence shown here is derived from an EMBL/GenBank/DDBJ whole genome shotgun (WGS) entry which is preliminary data.</text>
</comment>
<dbReference type="Pfam" id="PF02597">
    <property type="entry name" value="ThiS"/>
    <property type="match status" value="1"/>
</dbReference>
<organism evidence="1 2">
    <name type="scientific">Lysobacter daejeonensis GH1-9</name>
    <dbReference type="NCBI Taxonomy" id="1385517"/>
    <lineage>
        <taxon>Bacteria</taxon>
        <taxon>Pseudomonadati</taxon>
        <taxon>Pseudomonadota</taxon>
        <taxon>Gammaproteobacteria</taxon>
        <taxon>Lysobacterales</taxon>
        <taxon>Lysobacteraceae</taxon>
        <taxon>Aerolutibacter</taxon>
    </lineage>
</organism>
<evidence type="ECO:0000313" key="1">
    <source>
        <dbReference type="EMBL" id="KGM53776.1"/>
    </source>
</evidence>
<dbReference type="InterPro" id="IPR012675">
    <property type="entry name" value="Beta-grasp_dom_sf"/>
</dbReference>